<evidence type="ECO:0000313" key="5">
    <source>
        <dbReference type="Proteomes" id="UP000796104"/>
    </source>
</evidence>
<sequence>MKNKILSFMGSKGNKMDRAEFNKEKEFIWDKISYLTLELNKKASSDDLQKLEMSVPESLRDATQSSKKTSEYRNRAKEAKEEAEQAKGIIEKIKIDSESAFNRINDVDLSSADIHENLKSLLKDATSKHEGLIAACDDSSEIIEKIKEMIQEHDELANTVESIQEFRKDSESNHGKIKSLLSQSATLKRDIDNIHDEIFGYDSTEEGSEKETRVEGLLDKLNKTYKELRAELSKMTTDIDSHKSNTSEFLSKLKSEAELKYGQYISNCNDSYNEVLQNIRSLLPQAMTAGLASAYNEKIDKEILEQKKHEGSFGRSIFYLVLISMIPFAVNAYRFLHSGDNLVEIIKDTPSLLSAILPLYIPVLWMAYTANKSYKLSKRLIEEYTHKGVVSKTFEGLSHQIDELEDKTISEELRVKLLFNIVSVNTENPGKLISNYDKSDHPLMDALDKSAQLADAVTKLSKIPGFSALAKKLDERANQIVADKADKINSVLDSDVDGGGKEDAKNIASKDSRPDQAA</sequence>
<reference evidence="4" key="1">
    <citation type="submission" date="2017-10" db="EMBL/GenBank/DDBJ databases">
        <authorList>
            <person name="Colston S.M."/>
            <person name="Graf J."/>
        </authorList>
    </citation>
    <scope>NUCLEOTIDE SEQUENCE</scope>
    <source>
        <strain evidence="4">BAQ071013-135</strain>
    </source>
</reference>
<keyword evidence="1" id="KW-0175">Coiled coil</keyword>
<protein>
    <recommendedName>
        <fullName evidence="6">Chromosome partition protein Smc</fullName>
    </recommendedName>
</protein>
<proteinExistence type="predicted"/>
<dbReference type="Proteomes" id="UP000796104">
    <property type="component" value="Unassembled WGS sequence"/>
</dbReference>
<dbReference type="EMBL" id="PDXJ01000029">
    <property type="protein sequence ID" value="TND51701.1"/>
    <property type="molecule type" value="Genomic_DNA"/>
</dbReference>
<feature type="coiled-coil region" evidence="1">
    <location>
        <begin position="211"/>
        <end position="245"/>
    </location>
</feature>
<keyword evidence="3" id="KW-1133">Transmembrane helix</keyword>
<feature type="compositionally biased region" description="Basic and acidic residues" evidence="2">
    <location>
        <begin position="68"/>
        <end position="80"/>
    </location>
</feature>
<feature type="transmembrane region" description="Helical" evidence="3">
    <location>
        <begin position="351"/>
        <end position="370"/>
    </location>
</feature>
<dbReference type="RefSeq" id="WP_139495449.1">
    <property type="nucleotide sequence ID" value="NZ_CAWORL010000022.1"/>
</dbReference>
<feature type="region of interest" description="Disordered" evidence="2">
    <location>
        <begin position="491"/>
        <end position="518"/>
    </location>
</feature>
<accession>A0AAX2UNR7</accession>
<evidence type="ECO:0000256" key="1">
    <source>
        <dbReference type="SAM" id="Coils"/>
    </source>
</evidence>
<gene>
    <name evidence="4" type="ORF">CF123_19545</name>
</gene>
<feature type="region of interest" description="Disordered" evidence="2">
    <location>
        <begin position="53"/>
        <end position="80"/>
    </location>
</feature>
<feature type="compositionally biased region" description="Basic and acidic residues" evidence="2">
    <location>
        <begin position="498"/>
        <end position="518"/>
    </location>
</feature>
<comment type="caution">
    <text evidence="4">The sequence shown here is derived from an EMBL/GenBank/DDBJ whole genome shotgun (WGS) entry which is preliminary data.</text>
</comment>
<evidence type="ECO:0000313" key="4">
    <source>
        <dbReference type="EMBL" id="TND51701.1"/>
    </source>
</evidence>
<dbReference type="AlphaFoldDB" id="A0AAX2UNR7"/>
<name>A0AAX2UNR7_AERVE</name>
<keyword evidence="3" id="KW-0472">Membrane</keyword>
<evidence type="ECO:0008006" key="6">
    <source>
        <dbReference type="Google" id="ProtNLM"/>
    </source>
</evidence>
<feature type="transmembrane region" description="Helical" evidence="3">
    <location>
        <begin position="317"/>
        <end position="336"/>
    </location>
</feature>
<evidence type="ECO:0000256" key="3">
    <source>
        <dbReference type="SAM" id="Phobius"/>
    </source>
</evidence>
<reference evidence="4" key="2">
    <citation type="journal article" date="2019" name="PLoS ONE">
        <title>Identification and characterization of putative Aeromonas spp. T3SS effectors.</title>
        <authorList>
            <person name="Rangel L.T."/>
            <person name="Marden J."/>
            <person name="Colston S."/>
            <person name="Setubal J.C."/>
            <person name="Graf J."/>
            <person name="Gogarten J.P."/>
        </authorList>
    </citation>
    <scope>NUCLEOTIDE SEQUENCE</scope>
    <source>
        <strain evidence="4">BAQ071013-135</strain>
    </source>
</reference>
<organism evidence="4 5">
    <name type="scientific">Aeromonas veronii</name>
    <dbReference type="NCBI Taxonomy" id="654"/>
    <lineage>
        <taxon>Bacteria</taxon>
        <taxon>Pseudomonadati</taxon>
        <taxon>Pseudomonadota</taxon>
        <taxon>Gammaproteobacteria</taxon>
        <taxon>Aeromonadales</taxon>
        <taxon>Aeromonadaceae</taxon>
        <taxon>Aeromonas</taxon>
    </lineage>
</organism>
<keyword evidence="3" id="KW-0812">Transmembrane</keyword>
<evidence type="ECO:0000256" key="2">
    <source>
        <dbReference type="SAM" id="MobiDB-lite"/>
    </source>
</evidence>